<proteinExistence type="predicted"/>
<keyword evidence="3" id="KW-1185">Reference proteome</keyword>
<gene>
    <name evidence="2" type="ORF">AURDEDRAFT_176115</name>
</gene>
<evidence type="ECO:0000313" key="2">
    <source>
        <dbReference type="EMBL" id="EJD34824.1"/>
    </source>
</evidence>
<name>J0WRZ8_AURST</name>
<dbReference type="InParanoid" id="J0WRZ8"/>
<evidence type="ECO:0000313" key="3">
    <source>
        <dbReference type="Proteomes" id="UP000006514"/>
    </source>
</evidence>
<evidence type="ECO:0000256" key="1">
    <source>
        <dbReference type="SAM" id="Coils"/>
    </source>
</evidence>
<dbReference type="Proteomes" id="UP000006514">
    <property type="component" value="Unassembled WGS sequence"/>
</dbReference>
<keyword evidence="1" id="KW-0175">Coiled coil</keyword>
<dbReference type="AlphaFoldDB" id="J0WRZ8"/>
<dbReference type="EMBL" id="JH687918">
    <property type="protein sequence ID" value="EJD34824.1"/>
    <property type="molecule type" value="Genomic_DNA"/>
</dbReference>
<dbReference type="KEGG" id="adl:AURDEDRAFT_176115"/>
<reference evidence="3" key="1">
    <citation type="journal article" date="2012" name="Science">
        <title>The Paleozoic origin of enzymatic lignin decomposition reconstructed from 31 fungal genomes.</title>
        <authorList>
            <person name="Floudas D."/>
            <person name="Binder M."/>
            <person name="Riley R."/>
            <person name="Barry K."/>
            <person name="Blanchette R.A."/>
            <person name="Henrissat B."/>
            <person name="Martinez A.T."/>
            <person name="Otillar R."/>
            <person name="Spatafora J.W."/>
            <person name="Yadav J.S."/>
            <person name="Aerts A."/>
            <person name="Benoit I."/>
            <person name="Boyd A."/>
            <person name="Carlson A."/>
            <person name="Copeland A."/>
            <person name="Coutinho P.M."/>
            <person name="de Vries R.P."/>
            <person name="Ferreira P."/>
            <person name="Findley K."/>
            <person name="Foster B."/>
            <person name="Gaskell J."/>
            <person name="Glotzer D."/>
            <person name="Gorecki P."/>
            <person name="Heitman J."/>
            <person name="Hesse C."/>
            <person name="Hori C."/>
            <person name="Igarashi K."/>
            <person name="Jurgens J.A."/>
            <person name="Kallen N."/>
            <person name="Kersten P."/>
            <person name="Kohler A."/>
            <person name="Kuees U."/>
            <person name="Kumar T.K.A."/>
            <person name="Kuo A."/>
            <person name="LaButti K."/>
            <person name="Larrondo L.F."/>
            <person name="Lindquist E."/>
            <person name="Ling A."/>
            <person name="Lombard V."/>
            <person name="Lucas S."/>
            <person name="Lundell T."/>
            <person name="Martin R."/>
            <person name="McLaughlin D.J."/>
            <person name="Morgenstern I."/>
            <person name="Morin E."/>
            <person name="Murat C."/>
            <person name="Nagy L.G."/>
            <person name="Nolan M."/>
            <person name="Ohm R.A."/>
            <person name="Patyshakuliyeva A."/>
            <person name="Rokas A."/>
            <person name="Ruiz-Duenas F.J."/>
            <person name="Sabat G."/>
            <person name="Salamov A."/>
            <person name="Samejima M."/>
            <person name="Schmutz J."/>
            <person name="Slot J.C."/>
            <person name="St John F."/>
            <person name="Stenlid J."/>
            <person name="Sun H."/>
            <person name="Sun S."/>
            <person name="Syed K."/>
            <person name="Tsang A."/>
            <person name="Wiebenga A."/>
            <person name="Young D."/>
            <person name="Pisabarro A."/>
            <person name="Eastwood D.C."/>
            <person name="Martin F."/>
            <person name="Cullen D."/>
            <person name="Grigoriev I.V."/>
            <person name="Hibbett D.S."/>
        </authorList>
    </citation>
    <scope>NUCLEOTIDE SEQUENCE [LARGE SCALE GENOMIC DNA]</scope>
    <source>
        <strain evidence="3">TFB10046</strain>
    </source>
</reference>
<sequence>MDSSRRFLSPFDPDDNRPMDPDLLNLPWLNYTVSYSTDIEAAEIITMPDEKYETFKSGRQKHLLLLHERNELRVENFTLKQMITGVRHSVKRANEQHASLEEDFNRIKAEIVAARRDAHLRDQRAGHRAAMERAKR</sequence>
<organism evidence="2 3">
    <name type="scientific">Auricularia subglabra (strain TFB-10046 / SS5)</name>
    <name type="common">White-rot fungus</name>
    <name type="synonym">Auricularia delicata (strain TFB10046)</name>
    <dbReference type="NCBI Taxonomy" id="717982"/>
    <lineage>
        <taxon>Eukaryota</taxon>
        <taxon>Fungi</taxon>
        <taxon>Dikarya</taxon>
        <taxon>Basidiomycota</taxon>
        <taxon>Agaricomycotina</taxon>
        <taxon>Agaricomycetes</taxon>
        <taxon>Auriculariales</taxon>
        <taxon>Auriculariaceae</taxon>
        <taxon>Auricularia</taxon>
    </lineage>
</organism>
<accession>J0WRZ8</accession>
<protein>
    <submittedName>
        <fullName evidence="2">Uncharacterized protein</fullName>
    </submittedName>
</protein>
<feature type="coiled-coil region" evidence="1">
    <location>
        <begin position="90"/>
        <end position="117"/>
    </location>
</feature>